<evidence type="ECO:0008006" key="3">
    <source>
        <dbReference type="Google" id="ProtNLM"/>
    </source>
</evidence>
<dbReference type="InterPro" id="IPR038417">
    <property type="entry name" value="Alpga-gal_N_sf"/>
</dbReference>
<dbReference type="Gene3D" id="2.70.98.60">
    <property type="entry name" value="alpha-galactosidase from lactobacil brevis"/>
    <property type="match status" value="1"/>
</dbReference>
<sequence>MKKVRIVVHLVIAIALSHWGISQNISPQKDWLVNPILEKSSIKITDSQVVLDNGLLRRSFFIGENIGCYDYFNHSSQQQLIRSVKPEGRVKINHKSYHIGGLNGQTENAYLKPEWLKNFKKGSTDFVYQSAEIKPIEPFINWKASTWTANRQKPTGKRLILNFIAQDKNLTGIKIQVNYELYDGIPLLIKWIEVINNSASIITVDGFVNEILGLVEEESAVVGKVSEMKVQHGIYLETNYAFNNAMRYDISDQTTHWLADSTYTSQVNYNYDTPCLVEIYPEKVANIKIMQGSSLKSVRTHELLMDSYDRQRRGLMIRKMYRTIAPWTTQNPIFMHLVSKNDEQVLKCIDQCAATGYEALILSFGSHLNMEDMSEENLNRWKKIAEKAHSKGIQIGGYSLFSSRRIDDENDVVDSVTGKTGHAFFGNAPCFGSKWGLAYRDKIKRFFEETHFNIWENDGPYPGDVCASTTHPGHEGLADSQWKQMNIQKELYHWLNERGVYINAPDWYFLDGTHKIALGYREVNFSLSRSQQRILNRQNIHDGTQEKTASMSWGFVPLTQYQGGGADAILEPLSQHLPDYEQLMMIYYGAGVQACYRGPQLYDTDITKAVVQKSINWYKKYRDVLNADMIQLRRADGRDWDGLIHVAPNLAQKGLAMLYNPTTETIERTITLPLYYTGLSKQARVREKEGVAKTYTLNRDYSIQVKVKIPAEGYTWLVIE</sequence>
<accession>A0A841ESX9</accession>
<protein>
    <recommendedName>
        <fullName evidence="3">Alpha-galactosidase</fullName>
    </recommendedName>
</protein>
<organism evidence="1 2">
    <name type="scientific">Arcicella rosea</name>
    <dbReference type="NCBI Taxonomy" id="502909"/>
    <lineage>
        <taxon>Bacteria</taxon>
        <taxon>Pseudomonadati</taxon>
        <taxon>Bacteroidota</taxon>
        <taxon>Cytophagia</taxon>
        <taxon>Cytophagales</taxon>
        <taxon>Flectobacillaceae</taxon>
        <taxon>Arcicella</taxon>
    </lineage>
</organism>
<evidence type="ECO:0000313" key="2">
    <source>
        <dbReference type="Proteomes" id="UP000524404"/>
    </source>
</evidence>
<evidence type="ECO:0000313" key="1">
    <source>
        <dbReference type="EMBL" id="MBB6002551.1"/>
    </source>
</evidence>
<proteinExistence type="predicted"/>
<reference evidence="1 2" key="1">
    <citation type="submission" date="2020-08" db="EMBL/GenBank/DDBJ databases">
        <title>Functional genomics of gut bacteria from endangered species of beetles.</title>
        <authorList>
            <person name="Carlos-Shanley C."/>
        </authorList>
    </citation>
    <scope>NUCLEOTIDE SEQUENCE [LARGE SCALE GENOMIC DNA]</scope>
    <source>
        <strain evidence="1 2">S00070</strain>
    </source>
</reference>
<comment type="caution">
    <text evidence="1">The sequence shown here is derived from an EMBL/GenBank/DDBJ whole genome shotgun (WGS) entry which is preliminary data.</text>
</comment>
<dbReference type="AlphaFoldDB" id="A0A841ESX9"/>
<name>A0A841ESX9_9BACT</name>
<gene>
    <name evidence="1" type="ORF">HNP25_001203</name>
</gene>
<dbReference type="Proteomes" id="UP000524404">
    <property type="component" value="Unassembled WGS sequence"/>
</dbReference>
<dbReference type="RefSeq" id="WP_221432415.1">
    <property type="nucleotide sequence ID" value="NZ_JACHKT010000006.1"/>
</dbReference>
<dbReference type="EMBL" id="JACHKT010000006">
    <property type="protein sequence ID" value="MBB6002551.1"/>
    <property type="molecule type" value="Genomic_DNA"/>
</dbReference>
<keyword evidence="2" id="KW-1185">Reference proteome</keyword>